<dbReference type="Proteomes" id="UP000593575">
    <property type="component" value="Unassembled WGS sequence"/>
</dbReference>
<protein>
    <submittedName>
        <fullName evidence="1">Uncharacterized protein</fullName>
    </submittedName>
</protein>
<gene>
    <name evidence="1" type="ORF">Goarm_018763</name>
</gene>
<name>A0A7J9III3_9ROSI</name>
<organism evidence="1 2">
    <name type="scientific">Gossypium armourianum</name>
    <dbReference type="NCBI Taxonomy" id="34283"/>
    <lineage>
        <taxon>Eukaryota</taxon>
        <taxon>Viridiplantae</taxon>
        <taxon>Streptophyta</taxon>
        <taxon>Embryophyta</taxon>
        <taxon>Tracheophyta</taxon>
        <taxon>Spermatophyta</taxon>
        <taxon>Magnoliopsida</taxon>
        <taxon>eudicotyledons</taxon>
        <taxon>Gunneridae</taxon>
        <taxon>Pentapetalae</taxon>
        <taxon>rosids</taxon>
        <taxon>malvids</taxon>
        <taxon>Malvales</taxon>
        <taxon>Malvaceae</taxon>
        <taxon>Malvoideae</taxon>
        <taxon>Gossypium</taxon>
    </lineage>
</organism>
<evidence type="ECO:0000313" key="1">
    <source>
        <dbReference type="EMBL" id="MBA0821937.1"/>
    </source>
</evidence>
<reference evidence="1 2" key="1">
    <citation type="journal article" date="2019" name="Genome Biol. Evol.">
        <title>Insights into the evolution of the New World diploid cottons (Gossypium, subgenus Houzingenia) based on genome sequencing.</title>
        <authorList>
            <person name="Grover C.E."/>
            <person name="Arick M.A. 2nd"/>
            <person name="Thrash A."/>
            <person name="Conover J.L."/>
            <person name="Sanders W.S."/>
            <person name="Peterson D.G."/>
            <person name="Frelichowski J.E."/>
            <person name="Scheffler J.A."/>
            <person name="Scheffler B.E."/>
            <person name="Wendel J.F."/>
        </authorList>
    </citation>
    <scope>NUCLEOTIDE SEQUENCE [LARGE SCALE GENOMIC DNA]</scope>
    <source>
        <strain evidence="1">6</strain>
        <tissue evidence="1">Leaf</tissue>
    </source>
</reference>
<evidence type="ECO:0000313" key="2">
    <source>
        <dbReference type="Proteomes" id="UP000593575"/>
    </source>
</evidence>
<dbReference type="AlphaFoldDB" id="A0A7J9III3"/>
<dbReference type="EMBL" id="JABFAE010000001">
    <property type="protein sequence ID" value="MBA0821937.1"/>
    <property type="molecule type" value="Genomic_DNA"/>
</dbReference>
<keyword evidence="2" id="KW-1185">Reference proteome</keyword>
<comment type="caution">
    <text evidence="1">The sequence shown here is derived from an EMBL/GenBank/DDBJ whole genome shotgun (WGS) entry which is preliminary data.</text>
</comment>
<proteinExistence type="predicted"/>
<sequence length="144" mass="16669">MLVWKYEGSGDYTVKRGMCGLRCKFKLLILKIRWITRFALLEHFLKQMADKNDSLLSLYGKLATTAVLARYYKGDVVGAETYLFEDVIDAFVAEARACERDMMLLTISCPVRLMMRLMFWHWKVGEEGYVGAGLMAYLIRCGLW</sequence>
<accession>A0A7J9III3</accession>